<dbReference type="EMBL" id="UYJE01004633">
    <property type="protein sequence ID" value="VDI29836.1"/>
    <property type="molecule type" value="Genomic_DNA"/>
</dbReference>
<reference evidence="3" key="1">
    <citation type="submission" date="2018-11" db="EMBL/GenBank/DDBJ databases">
        <authorList>
            <person name="Alioto T."/>
            <person name="Alioto T."/>
        </authorList>
    </citation>
    <scope>NUCLEOTIDE SEQUENCE</scope>
</reference>
<dbReference type="Proteomes" id="UP000596742">
    <property type="component" value="Unassembled WGS sequence"/>
</dbReference>
<keyword evidence="4" id="KW-1185">Reference proteome</keyword>
<dbReference type="Gene3D" id="3.30.710.10">
    <property type="entry name" value="Potassium Channel Kv1.1, Chain A"/>
    <property type="match status" value="1"/>
</dbReference>
<evidence type="ECO:0000259" key="2">
    <source>
        <dbReference type="SMART" id="SM00225"/>
    </source>
</evidence>
<feature type="compositionally biased region" description="Polar residues" evidence="1">
    <location>
        <begin position="1"/>
        <end position="16"/>
    </location>
</feature>
<feature type="domain" description="BTB" evidence="2">
    <location>
        <begin position="127"/>
        <end position="226"/>
    </location>
</feature>
<feature type="compositionally biased region" description="Polar residues" evidence="1">
    <location>
        <begin position="45"/>
        <end position="71"/>
    </location>
</feature>
<dbReference type="InterPro" id="IPR003131">
    <property type="entry name" value="T1-type_BTB"/>
</dbReference>
<organism evidence="3 4">
    <name type="scientific">Mytilus galloprovincialis</name>
    <name type="common">Mediterranean mussel</name>
    <dbReference type="NCBI Taxonomy" id="29158"/>
    <lineage>
        <taxon>Eukaryota</taxon>
        <taxon>Metazoa</taxon>
        <taxon>Spiralia</taxon>
        <taxon>Lophotrochozoa</taxon>
        <taxon>Mollusca</taxon>
        <taxon>Bivalvia</taxon>
        <taxon>Autobranchia</taxon>
        <taxon>Pteriomorphia</taxon>
        <taxon>Mytilida</taxon>
        <taxon>Mytiloidea</taxon>
        <taxon>Mytilidae</taxon>
        <taxon>Mytilinae</taxon>
        <taxon>Mytilus</taxon>
    </lineage>
</organism>
<feature type="compositionally biased region" description="Basic residues" evidence="1">
    <location>
        <begin position="99"/>
        <end position="113"/>
    </location>
</feature>
<dbReference type="InterPro" id="IPR011333">
    <property type="entry name" value="SKP1/BTB/POZ_sf"/>
</dbReference>
<protein>
    <recommendedName>
        <fullName evidence="2">BTB domain-containing protein</fullName>
    </recommendedName>
</protein>
<dbReference type="SMART" id="SM00225">
    <property type="entry name" value="BTB"/>
    <property type="match status" value="1"/>
</dbReference>
<dbReference type="PANTHER" id="PTHR14499:SF145">
    <property type="entry name" value="POTASSIUM CHANNEL REGULATORY PROTEIN-LIKE"/>
    <property type="match status" value="1"/>
</dbReference>
<dbReference type="InterPro" id="IPR000210">
    <property type="entry name" value="BTB/POZ_dom"/>
</dbReference>
<dbReference type="SUPFAM" id="SSF54695">
    <property type="entry name" value="POZ domain"/>
    <property type="match status" value="1"/>
</dbReference>
<comment type="caution">
    <text evidence="3">The sequence shown here is derived from an EMBL/GenBank/DDBJ whole genome shotgun (WGS) entry which is preliminary data.</text>
</comment>
<evidence type="ECO:0000313" key="4">
    <source>
        <dbReference type="Proteomes" id="UP000596742"/>
    </source>
</evidence>
<sequence length="389" mass="44896">MDNITRSWTLKKTSSSDGKEETNDQETYINGNIKFSCTDEHQYQNEDSTPNSWTDQTGSCESGTSNSQSEYGAQGGKQRSRTRTRSRNMNYSRDERSRSRSPYHRRSHNHRDHSKSPSQTEEAKIPAVLELNVGGQIFHTTLETITKYPESFLGAMFSGRHKVNLDKKGRYFIDRNGDHFEHILEFLRDDTYIPPKGVVVEVFRDADYFAIMALRDKLLKLPPLYPFYGNRPDPIENYIEINESVLEAAYDFQKATAHGQTVVYLIYLNEQQPEGGIGFVFYNERHHMLDFAVPFDGGDNTQMIDAYNKDSEDFPMTIPLKVNDKHQALSISNCIMHDLTKLGLDIKLEDEDCTTEESEIVFGFTTKKYGEMECKRCYCHSKFTFSWSK</sequence>
<dbReference type="OrthoDB" id="2414723at2759"/>
<accession>A0A8B6E8B2</accession>
<name>A0A8B6E8B2_MYTGA</name>
<dbReference type="PANTHER" id="PTHR14499">
    <property type="entry name" value="POTASSIUM CHANNEL TETRAMERIZATION DOMAIN-CONTAINING"/>
    <property type="match status" value="1"/>
</dbReference>
<evidence type="ECO:0000313" key="3">
    <source>
        <dbReference type="EMBL" id="VDI29836.1"/>
    </source>
</evidence>
<gene>
    <name evidence="3" type="ORF">MGAL_10B056510</name>
</gene>
<dbReference type="GO" id="GO:0051260">
    <property type="term" value="P:protein homooligomerization"/>
    <property type="evidence" value="ECO:0007669"/>
    <property type="project" value="InterPro"/>
</dbReference>
<feature type="region of interest" description="Disordered" evidence="1">
    <location>
        <begin position="1"/>
        <end position="122"/>
    </location>
</feature>
<dbReference type="Pfam" id="PF02214">
    <property type="entry name" value="BTB_2"/>
    <property type="match status" value="1"/>
</dbReference>
<evidence type="ECO:0000256" key="1">
    <source>
        <dbReference type="SAM" id="MobiDB-lite"/>
    </source>
</evidence>
<dbReference type="AlphaFoldDB" id="A0A8B6E8B2"/>
<feature type="compositionally biased region" description="Polar residues" evidence="1">
    <location>
        <begin position="25"/>
        <end position="35"/>
    </location>
</feature>
<proteinExistence type="predicted"/>